<reference evidence="8 9" key="1">
    <citation type="submission" date="2019-03" db="EMBL/GenBank/DDBJ databases">
        <authorList>
            <person name="Kim S.G."/>
            <person name="Park S.C."/>
        </authorList>
    </citation>
    <scope>NUCLEOTIDE SEQUENCE [LARGE SCALE GENOMIC DNA]</scope>
</reference>
<dbReference type="CDD" id="cd00209">
    <property type="entry name" value="DHFR"/>
    <property type="match status" value="1"/>
</dbReference>
<keyword evidence="5" id="KW-0560">Oxidoreductase</keyword>
<evidence type="ECO:0000256" key="2">
    <source>
        <dbReference type="ARBA" id="ARBA00012856"/>
    </source>
</evidence>
<dbReference type="InterPro" id="IPR024072">
    <property type="entry name" value="DHFR-like_dom_sf"/>
</dbReference>
<dbReference type="PANTHER" id="PTHR48069">
    <property type="entry name" value="DIHYDROFOLATE REDUCTASE"/>
    <property type="match status" value="1"/>
</dbReference>
<feature type="domain" description="DHFR" evidence="7">
    <location>
        <begin position="17"/>
        <end position="227"/>
    </location>
</feature>
<accession>A0A4D6DWR0</accession>
<evidence type="ECO:0000256" key="3">
    <source>
        <dbReference type="ARBA" id="ARBA00022563"/>
    </source>
</evidence>
<proteinExistence type="inferred from homology"/>
<dbReference type="Proteomes" id="UP000297195">
    <property type="component" value="Segment"/>
</dbReference>
<dbReference type="GO" id="GO:0046655">
    <property type="term" value="P:folic acid metabolic process"/>
    <property type="evidence" value="ECO:0007669"/>
    <property type="project" value="TreeGrafter"/>
</dbReference>
<keyword evidence="9" id="KW-1185">Reference proteome</keyword>
<sequence length="227" mass="26082">MQVSKLDKTMMYVKPFTYSMIMARDARGGIGMGNGMPWPKCKEDFKWFKDNTWGKVVVMGFKTWETLGSLPLKGRLNVVMTTKREFTLDKNYRVDQKLDGQKVVYCRSIAGLKEFLGTFAGSEFDCGETVGESETIKHLVRVHGEIMIMGGASLYQQFQHHYDRLYLTTFAGEWDADTFLKINMTPDSWDLRFRNSLSHMLPVFEIYTRAPLMVADHGFVEGDHQSV</sequence>
<dbReference type="GO" id="GO:0004146">
    <property type="term" value="F:dihydrofolate reductase activity"/>
    <property type="evidence" value="ECO:0007669"/>
    <property type="project" value="UniProtKB-EC"/>
</dbReference>
<evidence type="ECO:0000259" key="7">
    <source>
        <dbReference type="PROSITE" id="PS51330"/>
    </source>
</evidence>
<organism evidence="8 9">
    <name type="scientific">Edwardsiella phage pEt-SU</name>
    <dbReference type="NCBI Taxonomy" id="2562142"/>
    <lineage>
        <taxon>Viruses</taxon>
        <taxon>Duplodnaviria</taxon>
        <taxon>Heunggongvirae</taxon>
        <taxon>Uroviricota</taxon>
        <taxon>Caudoviricetes</taxon>
        <taxon>Chimalliviridae</taxon>
        <taxon>Petsuvirus</taxon>
        <taxon>Petsuvirus pEtSU</taxon>
    </lineage>
</organism>
<dbReference type="GO" id="GO:0046654">
    <property type="term" value="P:tetrahydrofolate biosynthetic process"/>
    <property type="evidence" value="ECO:0007669"/>
    <property type="project" value="InterPro"/>
</dbReference>
<evidence type="ECO:0000313" key="9">
    <source>
        <dbReference type="Proteomes" id="UP000297195"/>
    </source>
</evidence>
<dbReference type="Pfam" id="PF00186">
    <property type="entry name" value="DHFR_1"/>
    <property type="match status" value="2"/>
</dbReference>
<dbReference type="PANTHER" id="PTHR48069:SF3">
    <property type="entry name" value="DIHYDROFOLATE REDUCTASE"/>
    <property type="match status" value="1"/>
</dbReference>
<dbReference type="GO" id="GO:0046452">
    <property type="term" value="P:dihydrofolate metabolic process"/>
    <property type="evidence" value="ECO:0007669"/>
    <property type="project" value="TreeGrafter"/>
</dbReference>
<dbReference type="Gene3D" id="3.40.430.10">
    <property type="entry name" value="Dihydrofolate Reductase, subunit A"/>
    <property type="match status" value="1"/>
</dbReference>
<dbReference type="SUPFAM" id="SSF53597">
    <property type="entry name" value="Dihydrofolate reductase-like"/>
    <property type="match status" value="1"/>
</dbReference>
<protein>
    <recommendedName>
        <fullName evidence="2">dihydrofolate reductase</fullName>
        <ecNumber evidence="2">1.5.1.3</ecNumber>
    </recommendedName>
</protein>
<evidence type="ECO:0000256" key="5">
    <source>
        <dbReference type="ARBA" id="ARBA00023002"/>
    </source>
</evidence>
<dbReference type="InterPro" id="IPR017925">
    <property type="entry name" value="DHFR_CS"/>
</dbReference>
<dbReference type="GO" id="GO:0050661">
    <property type="term" value="F:NADP binding"/>
    <property type="evidence" value="ECO:0007669"/>
    <property type="project" value="InterPro"/>
</dbReference>
<comment type="pathway">
    <text evidence="1">Cofactor biosynthesis; tetrahydrofolate biosynthesis; 5,6,7,8-tetrahydrofolate from 7,8-dihydrofolate: step 1/1.</text>
</comment>
<dbReference type="GO" id="GO:0006730">
    <property type="term" value="P:one-carbon metabolic process"/>
    <property type="evidence" value="ECO:0007669"/>
    <property type="project" value="UniProtKB-KW"/>
</dbReference>
<evidence type="ECO:0000313" key="8">
    <source>
        <dbReference type="EMBL" id="QBZ70745.1"/>
    </source>
</evidence>
<dbReference type="InterPro" id="IPR001796">
    <property type="entry name" value="DHFR_dom"/>
</dbReference>
<evidence type="ECO:0000256" key="6">
    <source>
        <dbReference type="RuleBase" id="RU004474"/>
    </source>
</evidence>
<dbReference type="InterPro" id="IPR012259">
    <property type="entry name" value="DHFR"/>
</dbReference>
<comment type="similarity">
    <text evidence="6">Belongs to the dihydrofolate reductase family.</text>
</comment>
<dbReference type="PRINTS" id="PR00070">
    <property type="entry name" value="DHFR"/>
</dbReference>
<dbReference type="EC" id="1.5.1.3" evidence="2"/>
<evidence type="ECO:0000256" key="1">
    <source>
        <dbReference type="ARBA" id="ARBA00004903"/>
    </source>
</evidence>
<gene>
    <name evidence="8" type="ORF">pETSU_164</name>
</gene>
<keyword evidence="4" id="KW-0521">NADP</keyword>
<dbReference type="PROSITE" id="PS51330">
    <property type="entry name" value="DHFR_2"/>
    <property type="match status" value="1"/>
</dbReference>
<name>A0A4D6DWR0_9CAUD</name>
<evidence type="ECO:0000256" key="4">
    <source>
        <dbReference type="ARBA" id="ARBA00022857"/>
    </source>
</evidence>
<dbReference type="PROSITE" id="PS00075">
    <property type="entry name" value="DHFR_1"/>
    <property type="match status" value="1"/>
</dbReference>
<keyword evidence="3" id="KW-0554">One-carbon metabolism</keyword>
<dbReference type="EMBL" id="MK689364">
    <property type="protein sequence ID" value="QBZ70745.1"/>
    <property type="molecule type" value="Genomic_DNA"/>
</dbReference>